<dbReference type="GO" id="GO:0005506">
    <property type="term" value="F:iron ion binding"/>
    <property type="evidence" value="ECO:0007669"/>
    <property type="project" value="InterPro"/>
</dbReference>
<feature type="compositionally biased region" description="Basic and acidic residues" evidence="9">
    <location>
        <begin position="1995"/>
        <end position="2005"/>
    </location>
</feature>
<feature type="region of interest" description="Disordered" evidence="9">
    <location>
        <begin position="538"/>
        <end position="568"/>
    </location>
</feature>
<feature type="compositionally biased region" description="Basic and acidic residues" evidence="9">
    <location>
        <begin position="469"/>
        <end position="479"/>
    </location>
</feature>
<feature type="compositionally biased region" description="Basic and acidic residues" evidence="9">
    <location>
        <begin position="1375"/>
        <end position="1386"/>
    </location>
</feature>
<feature type="region of interest" description="Disordered" evidence="9">
    <location>
        <begin position="1969"/>
        <end position="2024"/>
    </location>
</feature>
<feature type="compositionally biased region" description="Low complexity" evidence="9">
    <location>
        <begin position="189"/>
        <end position="199"/>
    </location>
</feature>
<feature type="region of interest" description="Disordered" evidence="9">
    <location>
        <begin position="1193"/>
        <end position="1264"/>
    </location>
</feature>
<feature type="region of interest" description="Disordered" evidence="9">
    <location>
        <begin position="1276"/>
        <end position="1724"/>
    </location>
</feature>
<sequence>MHISKNSRYVLRSAQCISPSSYFLDRFKCTTTTKNVYVKSPKDDPNKPPLRLNIPMEDVIKQEQQQQQQQQQQTFISYETKGELNNNNNNNLTESKTKNLLTCQNNTTTNYTKNFNGDITDEKNKKIFIQNFQNVPCKDFNDIYKGNVHDPVHNLLTTNCFDGKLYDKKNITELNTSPSSSPSSPPSPSNNNNNNNNNNDQYETGKKSSLSSSNDREQNDDNTTNATTTGLYIIIDLPYGEQQQQQQQSNPTSEQMVQNVVTTTDLENDEKKNKIMKKINNNDNDNKSKSLICLTNKMDDVRSNPNVKFQVHEIDEPSTYVFHLKINKKNSHDKIYSEQSVKEPGLGNEVVEEEIPYKSKSVPALSATSTAEPLEVEIRTIDEPLEEVKYTQDKIQHRLYNEKKDLRKLKGKSPSWTKKKYNRVEQNYKNKNFSSHKKNYYYHSDFDDETETNNQKDLFNYHHHHHHHSTNENKNKDGEYQQQQQQQQQPEISEGSFPQDENYFKSDENLLNKNLKGKLRKKVKGGCKTYENYVQNYDGTHTNNNNNNNNNQFSNYYYNKNYTNNNNNNIKKKKIKKWDGTEEGKDEENDYGSVMDKNQDVVQNKLKAKTYEKKDEDGIDDVDRKRNNTMTYNKTNNNNNNNNNNISDKTKKNVKFSDSQNVNSGKQICKDNSSERVEFHTAGNVVKISSLSSSPPPPPPSERPRSSSCYPIGYSVAHPPTLNAVTVGRGRGLGVRTKKKNSILINSKLDDNNNNNNNNNNDNESGGSSPTTIKQYDKFNENLIFFPRKEKLFHNCFISPLLNSSCDEEKKKKKKKKNASKKTAVVDNNNNDNNNDDDDDDEGQIEENSGKIVKVRCRNNLIERKSETFVDSLTVMKKVKEIVNFDLNNAIKIFEGRNKDATTTTTTTTTSVLQLKNEENWEIDKEELEKCMAVQKAKMIEDVLKSNTTQFNREGTPMFESINNNNNNNNTKKPLKIDNDDDPIEKLLPGKNIVISTSILNNTTADSAVVFNETNETFDVDFKELNKSNYKNIENYEFMNPDISSINISAKTDAIDTIINSVKKPITNVLEMRSGDSILVYDELTQSWKVDYTILEKREEQLREEEELNKRSELILETIEKIEKETIPKIPRPNSREKKIFDYASEKWKNYEPSQEKTSKTKPFFKESDAEEIRKKNSDMYNNLFVVNKKDAKSDTIRKDAPGLNPSKVINEPPDKNINSGVTKYAAGDKSDSGKTPPKDPQTPLKEDGKKKKNEGNVMEDDGYWGSFLRRTILPYDKPITNKKPSIPPPANNEQGKKELPRKRIPFSLPKIENPIIPQPKVPPPMSIPKDKTDPPKPATTNKTPQSTNYKIKIPSIPVSSWIGKPKPKSNPKNKSTEQENSEKNVKIPPTPPKSTEKNESTPPSQKAPETKIPPSSILPNPSNIAPEKIIPKTEDSKIKSPPLSNPLEKEKTPQVSNKPETTPNPNVNPLPPPPPSPPNLPKPSNPVPEKVSKFSIITDRFKPKTTPSTQEKPPTPPPPSPPIIQNPNNPLDKTPSTSSTPQPPAKPPPSPPPIIQKPKNPLDKTPPSSTTPPTSPQPPPSTTPNPKNPPDKTLPTTPTPPKSLNPEKNSDSPKISQSTTGVKTSPSSDSPKAFCSDQSVTSTVKESTSAENNQSKASELPPSVDPPQTNSENSKLCQTIKTPNQDNSPLKIYNSVNNNNNNNNDKQGLENQTSKNVTKKSSEHYISENILEMSKNNLKEFNSKVKNNKGETVKLNITTDKRTPSKIIEINLNKKFGENLNGKKKDASEKKSKKNVESNKKTVKESEKKIKDAHENRKFYKKFEKYKTPFSDPDYEEKSLKIYSDTENNPNLKKLNNWNKTLVLQDVTKPSESIETWLKDETDKMATLLLKVLQEAADSKPKKKQTQIKSKGVTGNATNKDNPYDNIRKKQEKNPENFLIKVRSSVNIGLDSDKNYKIIEGAKGKIKTKSSGKNVRGVSLPVQSGQSSEIVVDDNGKTSTEKKTTLPSVSSSSSSSSLKPSQNEGQQICYNELKSEVNMNTLAPSFLTKDHTVPKIFSDLTDEIPGPEILKKISSAWKWFPVIGSQLTIFTLFRSFQLVSLSSAIFSSDEMCKKKKKQSLNKLFNKYGPIVNLQGPLSGNIILLHKPEHLSAVFEQDSLPFIRSVLDSLELSRQEAEEKISIALPTDWNTPEWNHLRKLTADSMILEYDKFFEFVDLAGDSLISVIKHCKNGQNTVSDDFMEEIKRWSLDGLSRVLFTKSLSLSESKNWNSNTLYEPDKLFNAVQEASNYLTKCEKGFQPWRIMVTPSLVGLGQAYRTLSTILSKQLYQAEMSLKHKNDVLIKSGGQTSNSNNNNNSELTLIENMLLFDGMTSEEITCNLIDILILGSGVASSALGFLLYHLAQNVKAQQKLSKEGKEILPEKTTKLNIQKLHSMKYMQACIKESMRLNTPYPLFFRLLQNDIFISNYIVPKGTYVVMDSRVFGMREQFFEEPDKFIPERWLNDDKWMQNAHAFSSFPLCHGPKSDLIKRIIEMQLCACVAKARYQLKMSVKKKTIIRNFEIEYHFGEIVGTENFISFPEKPLKLNFIDRND</sequence>
<name>E0W3D4_PEDHC</name>
<dbReference type="GeneID" id="8237019"/>
<dbReference type="InterPro" id="IPR036396">
    <property type="entry name" value="Cyt_P450_sf"/>
</dbReference>
<feature type="compositionally biased region" description="Low complexity" evidence="9">
    <location>
        <begin position="2009"/>
        <end position="2018"/>
    </location>
</feature>
<keyword evidence="7" id="KW-0503">Monooxygenase</keyword>
<feature type="compositionally biased region" description="Pro residues" evidence="9">
    <location>
        <begin position="1570"/>
        <end position="1589"/>
    </location>
</feature>
<dbReference type="InterPro" id="IPR001128">
    <property type="entry name" value="Cyt_P450"/>
</dbReference>
<dbReference type="CTD" id="8237019"/>
<evidence type="ECO:0000256" key="3">
    <source>
        <dbReference type="ARBA" id="ARBA00022617"/>
    </source>
</evidence>
<feature type="compositionally biased region" description="Low complexity" evidence="9">
    <location>
        <begin position="752"/>
        <end position="763"/>
    </location>
</feature>
<feature type="compositionally biased region" description="Basic residues" evidence="9">
    <location>
        <begin position="811"/>
        <end position="820"/>
    </location>
</feature>
<feature type="coiled-coil region" evidence="8">
    <location>
        <begin position="1095"/>
        <end position="1125"/>
    </location>
</feature>
<dbReference type="GO" id="GO:0016705">
    <property type="term" value="F:oxidoreductase activity, acting on paired donors, with incorporation or reduction of molecular oxygen"/>
    <property type="evidence" value="ECO:0007669"/>
    <property type="project" value="InterPro"/>
</dbReference>
<dbReference type="PANTHER" id="PTHR24279">
    <property type="entry name" value="CYTOCHROME P450"/>
    <property type="match status" value="1"/>
</dbReference>
<keyword evidence="6" id="KW-0408">Iron</keyword>
<feature type="region of interest" description="Disordered" evidence="9">
    <location>
        <begin position="172"/>
        <end position="227"/>
    </location>
</feature>
<feature type="compositionally biased region" description="Basic and acidic residues" evidence="9">
    <location>
        <begin position="613"/>
        <end position="626"/>
    </location>
</feature>
<proteinExistence type="inferred from homology"/>
<feature type="compositionally biased region" description="Pro residues" evidence="9">
    <location>
        <begin position="1467"/>
        <end position="1487"/>
    </location>
</feature>
<feature type="compositionally biased region" description="Low complexity" evidence="9">
    <location>
        <begin position="1413"/>
        <end position="1427"/>
    </location>
</feature>
<comment type="cofactor">
    <cofactor evidence="1">
        <name>heme</name>
        <dbReference type="ChEBI" id="CHEBI:30413"/>
    </cofactor>
</comment>
<dbReference type="RefSeq" id="XP_002432878.1">
    <property type="nucleotide sequence ID" value="XM_002432833.1"/>
</dbReference>
<dbReference type="KEGG" id="phu:Phum_PHUM603300"/>
<dbReference type="Pfam" id="PF00067">
    <property type="entry name" value="p450"/>
    <property type="match status" value="1"/>
</dbReference>
<dbReference type="SUPFAM" id="SSF48264">
    <property type="entry name" value="Cytochrome P450"/>
    <property type="match status" value="1"/>
</dbReference>
<keyword evidence="5" id="KW-0560">Oxidoreductase</keyword>
<dbReference type="OMA" id="NIGHETR"/>
<dbReference type="Gene3D" id="1.10.630.10">
    <property type="entry name" value="Cytochrome P450"/>
    <property type="match status" value="1"/>
</dbReference>
<evidence type="ECO:0000256" key="1">
    <source>
        <dbReference type="ARBA" id="ARBA00001971"/>
    </source>
</evidence>
<feature type="compositionally biased region" description="Basic and acidic residues" evidence="9">
    <location>
        <begin position="1430"/>
        <end position="1439"/>
    </location>
</feature>
<feature type="region of interest" description="Disordered" evidence="9">
    <location>
        <begin position="686"/>
        <end position="712"/>
    </location>
</feature>
<feature type="compositionally biased region" description="Low complexity" evidence="9">
    <location>
        <begin position="628"/>
        <end position="647"/>
    </location>
</feature>
<reference evidence="10" key="1">
    <citation type="submission" date="2007-04" db="EMBL/GenBank/DDBJ databases">
        <title>Annotation of Pediculus humanus corporis strain USDA.</title>
        <authorList>
            <person name="Kirkness E."/>
            <person name="Hannick L."/>
            <person name="Hass B."/>
            <person name="Bruggner R."/>
            <person name="Lawson D."/>
            <person name="Bidwell S."/>
            <person name="Joardar V."/>
            <person name="Caler E."/>
            <person name="Walenz B."/>
            <person name="Inman J."/>
            <person name="Schobel S."/>
            <person name="Galinsky K."/>
            <person name="Amedeo P."/>
            <person name="Strausberg R."/>
        </authorList>
    </citation>
    <scope>NUCLEOTIDE SEQUENCE</scope>
    <source>
        <strain evidence="10">USDA</strain>
    </source>
</reference>
<dbReference type="GO" id="GO:0020037">
    <property type="term" value="F:heme binding"/>
    <property type="evidence" value="ECO:0007669"/>
    <property type="project" value="InterPro"/>
</dbReference>
<feature type="compositionally biased region" description="Basic and acidic residues" evidence="9">
    <location>
        <begin position="1923"/>
        <end position="1933"/>
    </location>
</feature>
<evidence type="ECO:0000256" key="2">
    <source>
        <dbReference type="ARBA" id="ARBA00010617"/>
    </source>
</evidence>
<feature type="compositionally biased region" description="Low complexity" evidence="9">
    <location>
        <begin position="543"/>
        <end position="568"/>
    </location>
</feature>
<feature type="region of interest" description="Disordered" evidence="9">
    <location>
        <begin position="808"/>
        <end position="847"/>
    </location>
</feature>
<feature type="compositionally biased region" description="Polar residues" evidence="9">
    <location>
        <begin position="1706"/>
        <end position="1717"/>
    </location>
</feature>
<feature type="compositionally biased region" description="Basic residues" evidence="9">
    <location>
        <begin position="410"/>
        <end position="421"/>
    </location>
</feature>
<reference evidence="10" key="2">
    <citation type="submission" date="2007-04" db="EMBL/GenBank/DDBJ databases">
        <title>The genome of the human body louse.</title>
        <authorList>
            <consortium name="The Human Body Louse Genome Consortium"/>
            <person name="Kirkness E."/>
            <person name="Walenz B."/>
            <person name="Hass B."/>
            <person name="Bruggner R."/>
            <person name="Strausberg R."/>
        </authorList>
    </citation>
    <scope>NUCLEOTIDE SEQUENCE</scope>
    <source>
        <strain evidence="10">USDA</strain>
    </source>
</reference>
<feature type="region of interest" description="Disordered" evidence="9">
    <location>
        <begin position="954"/>
        <end position="978"/>
    </location>
</feature>
<dbReference type="eggNOG" id="KOG0159">
    <property type="taxonomic scope" value="Eukaryota"/>
</dbReference>
<feature type="compositionally biased region" description="Acidic residues" evidence="9">
    <location>
        <begin position="834"/>
        <end position="845"/>
    </location>
</feature>
<feature type="region of interest" description="Disordered" evidence="9">
    <location>
        <begin position="744"/>
        <end position="774"/>
    </location>
</feature>
<feature type="region of interest" description="Disordered" evidence="9">
    <location>
        <begin position="1779"/>
        <end position="1811"/>
    </location>
</feature>
<protein>
    <submittedName>
        <fullName evidence="10">Uncharacterized protein</fullName>
    </submittedName>
</protein>
<evidence type="ECO:0000256" key="7">
    <source>
        <dbReference type="ARBA" id="ARBA00023033"/>
    </source>
</evidence>
<gene>
    <name evidence="10" type="ORF">Phum_PHUM603300</name>
</gene>
<feature type="compositionally biased region" description="Polar residues" evidence="9">
    <location>
        <begin position="1667"/>
        <end position="1689"/>
    </location>
</feature>
<feature type="region of interest" description="Disordered" evidence="9">
    <location>
        <begin position="463"/>
        <end position="503"/>
    </location>
</feature>
<feature type="compositionally biased region" description="Polar residues" evidence="9">
    <location>
        <begin position="1613"/>
        <end position="1658"/>
    </location>
</feature>
<evidence type="ECO:0000256" key="6">
    <source>
        <dbReference type="ARBA" id="ARBA00023004"/>
    </source>
</evidence>
<feature type="compositionally biased region" description="Low complexity" evidence="9">
    <location>
        <begin position="1526"/>
        <end position="1541"/>
    </location>
</feature>
<keyword evidence="8" id="KW-0175">Coiled coil</keyword>
<evidence type="ECO:0000256" key="4">
    <source>
        <dbReference type="ARBA" id="ARBA00022723"/>
    </source>
</evidence>
<feature type="compositionally biased region" description="Pro residues" evidence="9">
    <location>
        <begin position="1542"/>
        <end position="1556"/>
    </location>
</feature>
<evidence type="ECO:0000256" key="9">
    <source>
        <dbReference type="SAM" id="MobiDB-lite"/>
    </source>
</evidence>
<keyword evidence="3" id="KW-0349">Heme</keyword>
<dbReference type="PANTHER" id="PTHR24279:SF120">
    <property type="entry name" value="CYTOCHROME P450"/>
    <property type="match status" value="1"/>
</dbReference>
<evidence type="ECO:0000256" key="8">
    <source>
        <dbReference type="SAM" id="Coils"/>
    </source>
</evidence>
<evidence type="ECO:0000256" key="5">
    <source>
        <dbReference type="ARBA" id="ARBA00023002"/>
    </source>
</evidence>
<evidence type="ECO:0000313" key="10">
    <source>
        <dbReference type="EMBL" id="EEB20140.1"/>
    </source>
</evidence>
<dbReference type="GO" id="GO:0004497">
    <property type="term" value="F:monooxygenase activity"/>
    <property type="evidence" value="ECO:0007669"/>
    <property type="project" value="UniProtKB-KW"/>
</dbReference>
<feature type="compositionally biased region" description="Polar residues" evidence="9">
    <location>
        <begin position="764"/>
        <end position="774"/>
    </location>
</feature>
<comment type="similarity">
    <text evidence="2">Belongs to the cytochrome P450 family.</text>
</comment>
<accession>E0W3D4</accession>
<dbReference type="STRING" id="121224.E0W3D4"/>
<dbReference type="HOGENOM" id="CLU_227925_0_0_1"/>
<dbReference type="EMBL" id="DS235882">
    <property type="protein sequence ID" value="EEB20140.1"/>
    <property type="molecule type" value="Genomic_DNA"/>
</dbReference>
<feature type="compositionally biased region" description="Pro residues" evidence="9">
    <location>
        <begin position="1514"/>
        <end position="1525"/>
    </location>
</feature>
<dbReference type="OrthoDB" id="3945418at2759"/>
<dbReference type="InterPro" id="IPR050479">
    <property type="entry name" value="CYP11_CYP27_families"/>
</dbReference>
<feature type="region of interest" description="Disordered" evidence="9">
    <location>
        <begin position="1900"/>
        <end position="1933"/>
    </location>
</feature>
<organism>
    <name type="scientific">Pediculus humanus subsp. corporis</name>
    <name type="common">Body louse</name>
    <dbReference type="NCBI Taxonomy" id="121224"/>
    <lineage>
        <taxon>Eukaryota</taxon>
        <taxon>Metazoa</taxon>
        <taxon>Ecdysozoa</taxon>
        <taxon>Arthropoda</taxon>
        <taxon>Hexapoda</taxon>
        <taxon>Insecta</taxon>
        <taxon>Pterygota</taxon>
        <taxon>Neoptera</taxon>
        <taxon>Paraneoptera</taxon>
        <taxon>Psocodea</taxon>
        <taxon>Troctomorpha</taxon>
        <taxon>Phthiraptera</taxon>
        <taxon>Anoplura</taxon>
        <taxon>Pediculidae</taxon>
        <taxon>Pediculus</taxon>
    </lineage>
</organism>
<feature type="region of interest" description="Disordered" evidence="9">
    <location>
        <begin position="410"/>
        <end position="432"/>
    </location>
</feature>
<feature type="compositionally biased region" description="Pro residues" evidence="9">
    <location>
        <begin position="1317"/>
        <end position="1327"/>
    </location>
</feature>
<dbReference type="CDD" id="cd11054">
    <property type="entry name" value="CYP24A1-like"/>
    <property type="match status" value="1"/>
</dbReference>
<keyword evidence="4" id="KW-0479">Metal-binding</keyword>
<feature type="compositionally biased region" description="Low complexity" evidence="9">
    <location>
        <begin position="1557"/>
        <end position="1569"/>
    </location>
</feature>
<feature type="region of interest" description="Disordered" evidence="9">
    <location>
        <begin position="613"/>
        <end position="650"/>
    </location>
</feature>